<accession>A0A0K1LN90</accession>
<reference evidence="1 2" key="1">
    <citation type="journal article" date="2015" name="Genome Announc.">
        <title>Complete Genome Sequence of Caulobacter crescentus Siphophage Seuss.</title>
        <authorList>
            <person name="Sloan J.M."/>
            <person name="Keene J.L."/>
            <person name="Cahill J.L."/>
            <person name="Rasche E.S."/>
            <person name="Kuty Everett G.F."/>
        </authorList>
    </citation>
    <scope>NUCLEOTIDE SEQUENCE [LARGE SCALE GENOMIC DNA]</scope>
</reference>
<dbReference type="EMBL" id="KT001914">
    <property type="protein sequence ID" value="AKU43605.1"/>
    <property type="molecule type" value="Genomic_DNA"/>
</dbReference>
<organism evidence="1 2">
    <name type="scientific">Caulobacter phage Seuss</name>
    <dbReference type="NCBI Taxonomy" id="1675601"/>
    <lineage>
        <taxon>Viruses</taxon>
        <taxon>Duplodnaviria</taxon>
        <taxon>Heunggongvirae</taxon>
        <taxon>Uroviricota</taxon>
        <taxon>Caudoviricetes</taxon>
        <taxon>Seussvirus</taxon>
        <taxon>Seussvirus seuss</taxon>
    </lineage>
</organism>
<protein>
    <submittedName>
        <fullName evidence="1">Uncharacterized protein</fullName>
    </submittedName>
</protein>
<evidence type="ECO:0000313" key="1">
    <source>
        <dbReference type="EMBL" id="AKU43605.1"/>
    </source>
</evidence>
<evidence type="ECO:0000313" key="2">
    <source>
        <dbReference type="Proteomes" id="UP000221339"/>
    </source>
</evidence>
<name>A0A0K1LN90_9CAUD</name>
<gene>
    <name evidence="1" type="ORF">CPT_Seuss79</name>
</gene>
<keyword evidence="2" id="KW-1185">Reference proteome</keyword>
<sequence length="74" mass="8079">MRGAAKVLAAAQAEALKNGVSASLVRGSKHDMIEVRAGSEARKFTIDLSKPGKSKEKCDWARQNVRRIARELKS</sequence>
<dbReference type="Proteomes" id="UP000221339">
    <property type="component" value="Segment"/>
</dbReference>
<proteinExistence type="predicted"/>